<dbReference type="InterPro" id="IPR004358">
    <property type="entry name" value="Sig_transdc_His_kin-like_C"/>
</dbReference>
<name>A0A5C5ZAG4_9BACT</name>
<dbReference type="PANTHER" id="PTHR43395:SF1">
    <property type="entry name" value="CHEMOTAXIS PROTEIN CHEA"/>
    <property type="match status" value="1"/>
</dbReference>
<dbReference type="GO" id="GO:0006935">
    <property type="term" value="P:chemotaxis"/>
    <property type="evidence" value="ECO:0007669"/>
    <property type="project" value="UniProtKB-KW"/>
</dbReference>
<dbReference type="Gene3D" id="3.40.50.2300">
    <property type="match status" value="1"/>
</dbReference>
<dbReference type="GO" id="GO:0005737">
    <property type="term" value="C:cytoplasm"/>
    <property type="evidence" value="ECO:0007669"/>
    <property type="project" value="InterPro"/>
</dbReference>
<dbReference type="SUPFAM" id="SSF47226">
    <property type="entry name" value="Histidine-containing phosphotransfer domain, HPT domain"/>
    <property type="match status" value="1"/>
</dbReference>
<evidence type="ECO:0000256" key="5">
    <source>
        <dbReference type="ARBA" id="ARBA00022777"/>
    </source>
</evidence>
<dbReference type="FunFam" id="3.30.565.10:FF:000016">
    <property type="entry name" value="Chemotaxis protein CheA, putative"/>
    <property type="match status" value="1"/>
</dbReference>
<dbReference type="CDD" id="cd00088">
    <property type="entry name" value="HPT"/>
    <property type="match status" value="1"/>
</dbReference>
<dbReference type="PANTHER" id="PTHR43395">
    <property type="entry name" value="SENSOR HISTIDINE KINASE CHEA"/>
    <property type="match status" value="1"/>
</dbReference>
<dbReference type="InterPro" id="IPR036890">
    <property type="entry name" value="HATPase_C_sf"/>
</dbReference>
<evidence type="ECO:0000313" key="12">
    <source>
        <dbReference type="EMBL" id="TWT83801.1"/>
    </source>
</evidence>
<feature type="domain" description="HPt" evidence="11">
    <location>
        <begin position="222"/>
        <end position="327"/>
    </location>
</feature>
<dbReference type="InterPro" id="IPR004105">
    <property type="entry name" value="CheA-like_dim"/>
</dbReference>
<dbReference type="Pfam" id="PF01627">
    <property type="entry name" value="Hpt"/>
    <property type="match status" value="1"/>
</dbReference>
<evidence type="ECO:0000259" key="10">
    <source>
        <dbReference type="PROSITE" id="PS50110"/>
    </source>
</evidence>
<dbReference type="InterPro" id="IPR003594">
    <property type="entry name" value="HATPase_dom"/>
</dbReference>
<keyword evidence="3 7" id="KW-0597">Phosphoprotein</keyword>
<dbReference type="PROSITE" id="PS50894">
    <property type="entry name" value="HPT"/>
    <property type="match status" value="1"/>
</dbReference>
<evidence type="ECO:0000256" key="7">
    <source>
        <dbReference type="PROSITE-ProRule" id="PRU00169"/>
    </source>
</evidence>
<dbReference type="PRINTS" id="PR00344">
    <property type="entry name" value="BCTRLSENSOR"/>
</dbReference>
<dbReference type="InterPro" id="IPR051315">
    <property type="entry name" value="Bact_Chemotaxis_CheA"/>
</dbReference>
<dbReference type="RefSeq" id="WP_146401191.1">
    <property type="nucleotide sequence ID" value="NZ_SJPJ01000001.1"/>
</dbReference>
<evidence type="ECO:0000256" key="1">
    <source>
        <dbReference type="ARBA" id="ARBA00000085"/>
    </source>
</evidence>
<evidence type="ECO:0000256" key="3">
    <source>
        <dbReference type="ARBA" id="ARBA00022553"/>
    </source>
</evidence>
<dbReference type="InterPro" id="IPR005467">
    <property type="entry name" value="His_kinase_dom"/>
</dbReference>
<dbReference type="Gene3D" id="3.30.565.10">
    <property type="entry name" value="Histidine kinase-like ATPase, C-terminal domain"/>
    <property type="match status" value="1"/>
</dbReference>
<feature type="domain" description="Response regulatory" evidence="10">
    <location>
        <begin position="815"/>
        <end position="931"/>
    </location>
</feature>
<dbReference type="PROSITE" id="PS50110">
    <property type="entry name" value="RESPONSE_REGULATORY"/>
    <property type="match status" value="1"/>
</dbReference>
<dbReference type="SMART" id="SM00448">
    <property type="entry name" value="REC"/>
    <property type="match status" value="1"/>
</dbReference>
<dbReference type="SUPFAM" id="SSF50341">
    <property type="entry name" value="CheW-like"/>
    <property type="match status" value="1"/>
</dbReference>
<protein>
    <recommendedName>
        <fullName evidence="2">histidine kinase</fullName>
        <ecNumber evidence="2">2.7.13.3</ecNumber>
    </recommendedName>
</protein>
<evidence type="ECO:0000256" key="4">
    <source>
        <dbReference type="ARBA" id="ARBA00022679"/>
    </source>
</evidence>
<dbReference type="SMART" id="SM01231">
    <property type="entry name" value="H-kinase_dim"/>
    <property type="match status" value="1"/>
</dbReference>
<proteinExistence type="predicted"/>
<dbReference type="SMART" id="SM00387">
    <property type="entry name" value="HATPase_c"/>
    <property type="match status" value="1"/>
</dbReference>
<evidence type="ECO:0000259" key="11">
    <source>
        <dbReference type="PROSITE" id="PS50894"/>
    </source>
</evidence>
<comment type="catalytic activity">
    <reaction evidence="1">
        <text>ATP + protein L-histidine = ADP + protein N-phospho-L-histidine.</text>
        <dbReference type="EC" id="2.7.13.3"/>
    </reaction>
</comment>
<keyword evidence="5" id="KW-0418">Kinase</keyword>
<dbReference type="EMBL" id="SJPJ01000001">
    <property type="protein sequence ID" value="TWT83801.1"/>
    <property type="molecule type" value="Genomic_DNA"/>
</dbReference>
<dbReference type="InterPro" id="IPR011006">
    <property type="entry name" value="CheY-like_superfamily"/>
</dbReference>
<dbReference type="Gene3D" id="1.20.120.160">
    <property type="entry name" value="HPT domain"/>
    <property type="match status" value="1"/>
</dbReference>
<feature type="region of interest" description="Disordered" evidence="8">
    <location>
        <begin position="318"/>
        <end position="367"/>
    </location>
</feature>
<evidence type="ECO:0000256" key="8">
    <source>
        <dbReference type="SAM" id="MobiDB-lite"/>
    </source>
</evidence>
<sequence>MDTNINSDHAQQDSQLSLDESRELLSEVHLATEGTSQHNLSNFATLVCQVLQLNDCSLSDDIIDEGIKTFLDSSLKEIQLAMESEAPNSERIESLQTEALKRWGDRLVADDEFEFDLCANDLSTNDLSTNDLSANDLSTNDVWDIGDCEESDSEENHDTDADVVAPSAAEIASLLSSLGQTDTPPSDHLSESSELRAEAMLSHEPASELANASNAEPPTVTIASLDPELREAFLEDAASCVSSMEAALLRLESDPQHQESLNQICRELHTLKGASASVALNDLADQLHQLEDSLREDEVAGRAPKINSLLQIVDSIRSQVSEGSGPSPPESEQFPAHSTTDLPGQQASPPPLASFDEGQSDDESVRVKSSQLNRLMDMLAELVMLRNRRETELSELQEVYHELIGSVSKMRLLSNENHDGVVVSSSSQLSEIANDVLEVAQNVRTCARPVAEGNTAVSQFIRQFRKELVELRRTPVAGLFRRLQRVVRDAAHAESKEVQLVLLGEDAGIERSLQQRLYEPLLHIVRNCVCHGIESVDERARCGKPPIGTITLEATSGPDLFVIEIRDDGRGLDYDAIRRRGIETGLLAANQMASHEELSQLIFHPGFSTRQTANQTAGRGVGMDVVANTLQRMRGWLAIDSDTNRGTRIRLSFPLPSVIQHAMVFRSADQLFALPMQSVQRAGVIDMESNCLVLSHLLNATAGQNGKPRQGIEIVCMDPTTQGTGDRPSRITLLVDEIVGPEEVVVRPLPALLKNHPFCSGATLSGMGQTVLFLDAHRVVESHGKLLQSTKAVMSSGTLGQSEKQCVGDTAIRPRVLVVDDSISARKRVVRSLKRYAIDISEASNGREALQFLKGQRFAAVFTDMEMPHVSGMELLSEIRSRQGAQSPPVVIISSRGEVEFTDRAKQLGAHCYLMKPVADESLDESLKGIEPLKDLRANSTETSRPNGENQ</sequence>
<evidence type="ECO:0000313" key="13">
    <source>
        <dbReference type="Proteomes" id="UP000315010"/>
    </source>
</evidence>
<evidence type="ECO:0000259" key="9">
    <source>
        <dbReference type="PROSITE" id="PS50109"/>
    </source>
</evidence>
<comment type="caution">
    <text evidence="12">The sequence shown here is derived from an EMBL/GenBank/DDBJ whole genome shotgun (WGS) entry which is preliminary data.</text>
</comment>
<dbReference type="GO" id="GO:0000155">
    <property type="term" value="F:phosphorelay sensor kinase activity"/>
    <property type="evidence" value="ECO:0007669"/>
    <property type="project" value="InterPro"/>
</dbReference>
<dbReference type="PROSITE" id="PS50109">
    <property type="entry name" value="HIS_KIN"/>
    <property type="match status" value="1"/>
</dbReference>
<feature type="modified residue" description="Phosphohistidine" evidence="6">
    <location>
        <position position="269"/>
    </location>
</feature>
<dbReference type="Proteomes" id="UP000315010">
    <property type="component" value="Unassembled WGS sequence"/>
</dbReference>
<dbReference type="OrthoDB" id="9803176at2"/>
<dbReference type="EC" id="2.7.13.3" evidence="2"/>
<dbReference type="AlphaFoldDB" id="A0A5C5ZAG4"/>
<dbReference type="Gene3D" id="2.30.30.40">
    <property type="entry name" value="SH3 Domains"/>
    <property type="match status" value="1"/>
</dbReference>
<keyword evidence="13" id="KW-1185">Reference proteome</keyword>
<feature type="compositionally biased region" description="Polar residues" evidence="8">
    <location>
        <begin position="336"/>
        <end position="347"/>
    </location>
</feature>
<accession>A0A5C5ZAG4</accession>
<feature type="compositionally biased region" description="Polar residues" evidence="8">
    <location>
        <begin position="938"/>
        <end position="951"/>
    </location>
</feature>
<dbReference type="SUPFAM" id="SSF52172">
    <property type="entry name" value="CheY-like"/>
    <property type="match status" value="1"/>
</dbReference>
<dbReference type="CDD" id="cd00156">
    <property type="entry name" value="REC"/>
    <property type="match status" value="1"/>
</dbReference>
<organism evidence="12 13">
    <name type="scientific">Novipirellula herctigrandis</name>
    <dbReference type="NCBI Taxonomy" id="2527986"/>
    <lineage>
        <taxon>Bacteria</taxon>
        <taxon>Pseudomonadati</taxon>
        <taxon>Planctomycetota</taxon>
        <taxon>Planctomycetia</taxon>
        <taxon>Pirellulales</taxon>
        <taxon>Pirellulaceae</taxon>
        <taxon>Novipirellula</taxon>
    </lineage>
</organism>
<dbReference type="InterPro" id="IPR001789">
    <property type="entry name" value="Sig_transdc_resp-reg_receiver"/>
</dbReference>
<feature type="modified residue" description="4-aspartylphosphate" evidence="7">
    <location>
        <position position="864"/>
    </location>
</feature>
<evidence type="ECO:0000256" key="6">
    <source>
        <dbReference type="PROSITE-ProRule" id="PRU00110"/>
    </source>
</evidence>
<gene>
    <name evidence="12" type="primary">cheA_2</name>
    <name evidence="12" type="ORF">CA13_52720</name>
</gene>
<dbReference type="SMART" id="SM00073">
    <property type="entry name" value="HPT"/>
    <property type="match status" value="1"/>
</dbReference>
<dbReference type="Pfam" id="PF02518">
    <property type="entry name" value="HATPase_c"/>
    <property type="match status" value="1"/>
</dbReference>
<dbReference type="Pfam" id="PF00072">
    <property type="entry name" value="Response_reg"/>
    <property type="match status" value="1"/>
</dbReference>
<dbReference type="InterPro" id="IPR036641">
    <property type="entry name" value="HPT_dom_sf"/>
</dbReference>
<dbReference type="InterPro" id="IPR008207">
    <property type="entry name" value="Sig_transdc_His_kin_Hpt_dom"/>
</dbReference>
<dbReference type="InterPro" id="IPR036061">
    <property type="entry name" value="CheW-like_dom_sf"/>
</dbReference>
<reference evidence="12 13" key="1">
    <citation type="submission" date="2019-02" db="EMBL/GenBank/DDBJ databases">
        <title>Deep-cultivation of Planctomycetes and their phenomic and genomic characterization uncovers novel biology.</title>
        <authorList>
            <person name="Wiegand S."/>
            <person name="Jogler M."/>
            <person name="Boedeker C."/>
            <person name="Pinto D."/>
            <person name="Vollmers J."/>
            <person name="Rivas-Marin E."/>
            <person name="Kohn T."/>
            <person name="Peeters S.H."/>
            <person name="Heuer A."/>
            <person name="Rast P."/>
            <person name="Oberbeckmann S."/>
            <person name="Bunk B."/>
            <person name="Jeske O."/>
            <person name="Meyerdierks A."/>
            <person name="Storesund J.E."/>
            <person name="Kallscheuer N."/>
            <person name="Luecker S."/>
            <person name="Lage O.M."/>
            <person name="Pohl T."/>
            <person name="Merkel B.J."/>
            <person name="Hornburger P."/>
            <person name="Mueller R.-W."/>
            <person name="Bruemmer F."/>
            <person name="Labrenz M."/>
            <person name="Spormann A.M."/>
            <person name="Op Den Camp H."/>
            <person name="Overmann J."/>
            <person name="Amann R."/>
            <person name="Jetten M.S.M."/>
            <person name="Mascher T."/>
            <person name="Medema M.H."/>
            <person name="Devos D.P."/>
            <person name="Kaster A.-K."/>
            <person name="Ovreas L."/>
            <person name="Rohde M."/>
            <person name="Galperin M.Y."/>
            <person name="Jogler C."/>
        </authorList>
    </citation>
    <scope>NUCLEOTIDE SEQUENCE [LARGE SCALE GENOMIC DNA]</scope>
    <source>
        <strain evidence="12 13">CA13</strain>
    </source>
</reference>
<evidence type="ECO:0000256" key="2">
    <source>
        <dbReference type="ARBA" id="ARBA00012438"/>
    </source>
</evidence>
<feature type="domain" description="Histidine kinase" evidence="9">
    <location>
        <begin position="398"/>
        <end position="657"/>
    </location>
</feature>
<feature type="region of interest" description="Disordered" evidence="8">
    <location>
        <begin position="930"/>
        <end position="951"/>
    </location>
</feature>
<keyword evidence="4 12" id="KW-0808">Transferase</keyword>
<dbReference type="SUPFAM" id="SSF55874">
    <property type="entry name" value="ATPase domain of HSP90 chaperone/DNA topoisomerase II/histidine kinase"/>
    <property type="match status" value="1"/>
</dbReference>